<dbReference type="EMBL" id="AF499596">
    <property type="protein sequence ID" value="AAM70275.1"/>
    <property type="molecule type" value="Genomic_DNA"/>
</dbReference>
<reference evidence="2" key="3">
    <citation type="journal article" date="2016" name="Arch. Virol.">
        <title>The comparative analysis of complete genome sequences from two South African betabaculoviruses: Phthorimaea operculella granulovirus and Plutella xylostella granulovirus.</title>
        <authorList>
            <person name="Jukes M.D."/>
            <person name="Motsoeneng B.M."/>
            <person name="Knox C.M."/>
            <person name="Hill M.P."/>
            <person name="Moore S.D."/>
        </authorList>
    </citation>
    <scope>NUCLEOTIDE SEQUENCE</scope>
    <source>
        <strain evidence="2">SA</strain>
    </source>
</reference>
<dbReference type="EMBL" id="MK033568">
    <property type="protein sequence ID" value="QBH66302.1"/>
    <property type="molecule type" value="Genomic_DNA"/>
</dbReference>
<dbReference type="EMBL" id="MK033569">
    <property type="protein sequence ID" value="QBH66432.1"/>
    <property type="molecule type" value="Genomic_DNA"/>
</dbReference>
<dbReference type="InterPro" id="IPR008562">
    <property type="entry name" value="AcMNPV_C42"/>
</dbReference>
<keyword evidence="15" id="KW-1185">Reference proteome</keyword>
<dbReference type="EMBL" id="MK033570">
    <property type="protein sequence ID" value="QBH66562.1"/>
    <property type="molecule type" value="Genomic_DNA"/>
</dbReference>
<dbReference type="EMBL" id="KU666536">
    <property type="protein sequence ID" value="ANY57466.1"/>
    <property type="molecule type" value="Genomic_DNA"/>
</dbReference>
<name>Q8JRY2_9BBAC</name>
<dbReference type="EMBL" id="MK033565">
    <property type="protein sequence ID" value="QBH65912.1"/>
    <property type="molecule type" value="Genomic_DNA"/>
</dbReference>
<dbReference type="EMBL" id="MK033575">
    <property type="protein sequence ID" value="QBH67211.1"/>
    <property type="molecule type" value="Genomic_DNA"/>
</dbReference>
<dbReference type="EMBL" id="MK033573">
    <property type="protein sequence ID" value="QBH66952.1"/>
    <property type="molecule type" value="Genomic_DNA"/>
</dbReference>
<organism evidence="1 15">
    <name type="scientific">Phthorimaea operculella granulovirus</name>
    <dbReference type="NCBI Taxonomy" id="192584"/>
    <lineage>
        <taxon>Viruses</taxon>
        <taxon>Viruses incertae sedis</taxon>
        <taxon>Naldaviricetes</taxon>
        <taxon>Lefavirales</taxon>
        <taxon>Baculoviridae</taxon>
        <taxon>Betabaculovirus</taxon>
        <taxon>Betabaculovirus phoperculellae</taxon>
    </lineage>
</organism>
<dbReference type="EMBL" id="MK033571">
    <property type="protein sequence ID" value="QBH66692.1"/>
    <property type="molecule type" value="Genomic_DNA"/>
</dbReference>
<reference evidence="3" key="4">
    <citation type="journal article" date="2019" name="J. Gen. Virol.">
        <title>Elucidating the genetic diversity of Phthorimaea operculella granulovirus (PhopGV).</title>
        <authorList>
            <person name="Larem A."/>
            <person name="Ben-Tiba S."/>
            <person name="Wennmann J.T."/>
            <person name="Gueli Alletti G."/>
            <person name="Jehle J.A."/>
        </authorList>
    </citation>
    <scope>NUCLEOTIDE SEQUENCE</scope>
    <source>
        <strain evidence="3">PhopGV-CR3.1</strain>
        <strain evidence="4">PhopGV-CR5.1</strain>
        <strain evidence="5">PhopGV-GR1.1</strain>
        <strain evidence="6">PhopGV-GR1.2</strain>
        <strain evidence="7">PhopGV-GR2.1</strain>
        <strain evidence="8">PhopGV-IT1.1</strain>
        <strain evidence="9">PhopGV-LS1.1</strain>
        <strain evidence="10">PhopGV-LS1.2</strain>
        <strain evidence="11">PhopGV-LS2.1</strain>
        <strain evidence="12">PhopGV-LS3.1</strain>
        <strain evidence="13">PhopGV-R</strain>
        <strain evidence="14">PhopGV-Ym.1</strain>
    </source>
</reference>
<proteinExistence type="predicted"/>
<evidence type="ECO:0000313" key="5">
    <source>
        <dbReference type="EMBL" id="QBH66172.1"/>
    </source>
</evidence>
<dbReference type="EMBL" id="MK033574">
    <property type="protein sequence ID" value="QBH67081.1"/>
    <property type="molecule type" value="Genomic_DNA"/>
</dbReference>
<dbReference type="EMBL" id="MK033576">
    <property type="protein sequence ID" value="QBH67341.1"/>
    <property type="molecule type" value="Genomic_DNA"/>
</dbReference>
<evidence type="ECO:0000313" key="1">
    <source>
        <dbReference type="EMBL" id="AAM70275.1"/>
    </source>
</evidence>
<reference evidence="15" key="1">
    <citation type="journal article" date="2000" name="Virus Genes">
        <title>Comparative analysis of the granulin regions of the Phthorimaea operculella and Spodoptera littoralis granuloviruses.</title>
        <authorList>
            <person name="Taha A."/>
            <person name="Nour-El-Din A."/>
            <person name="Croizier L."/>
            <person name="Ferber M.L."/>
            <person name="Croizier G."/>
        </authorList>
    </citation>
    <scope>NUCLEOTIDE SEQUENCE [LARGE SCALE GENOMIC DNA]</scope>
</reference>
<dbReference type="EMBL" id="MK033567">
    <property type="protein sequence ID" value="QBH66172.1"/>
    <property type="molecule type" value="Genomic_DNA"/>
</dbReference>
<dbReference type="GeneID" id="949312"/>
<evidence type="ECO:0000313" key="8">
    <source>
        <dbReference type="EMBL" id="QBH66562.1"/>
    </source>
</evidence>
<evidence type="ECO:0000313" key="15">
    <source>
        <dbReference type="Proteomes" id="UP000202706"/>
    </source>
</evidence>
<dbReference type="RefSeq" id="NP_663242.1">
    <property type="nucleotide sequence ID" value="NC_004062.1"/>
</dbReference>
<evidence type="ECO:0000313" key="3">
    <source>
        <dbReference type="EMBL" id="QBH65912.1"/>
    </source>
</evidence>
<evidence type="ECO:0000313" key="10">
    <source>
        <dbReference type="EMBL" id="QBH66822.1"/>
    </source>
</evidence>
<dbReference type="Proteomes" id="UP000202706">
    <property type="component" value="Segment"/>
</dbReference>
<evidence type="ECO:0000313" key="12">
    <source>
        <dbReference type="EMBL" id="QBH67081.1"/>
    </source>
</evidence>
<dbReference type="EMBL" id="MK033572">
    <property type="protein sequence ID" value="QBH66822.1"/>
    <property type="molecule type" value="Genomic_DNA"/>
</dbReference>
<dbReference type="KEGG" id="vg:949312"/>
<sequence>MSAKTRLFLIIEKLKNAMEDAEMRFPFWEKLFPLFGNVTVNIEVSMISEMINEAVEMSVKTVTSQGLMMYSQFIQNGSQPPTVSGELARSLHQMLGTNRMKEKVVKVSTKLDTDKYFSAAQKITNYFVSASNTSTSFLVKDVVKLYLYLSHMPKYRTLFIVLEDTLFRLEKECSPSISSENINSILENIRELTGINSLRLDADAIRYMNLNVQRAVNNELGKYPNVKVQDINRVLSGYENEVDPVKAYTDKFERLMLLETFGTANATDVHIRKQDPATIDSIAANIEMNCDMSRMVFNAINNIFINALEQSAAENIKFDVNDYNKRFRLLDRVRENSRKSEIEKAAVGDVITRKRAVTNLSTTPIGLKRNRVSRQTILE</sequence>
<evidence type="ECO:0000313" key="7">
    <source>
        <dbReference type="EMBL" id="QBH66432.1"/>
    </source>
</evidence>
<evidence type="ECO:0000313" key="14">
    <source>
        <dbReference type="EMBL" id="QBH67341.1"/>
    </source>
</evidence>
<evidence type="ECO:0000313" key="6">
    <source>
        <dbReference type="EMBL" id="QBH66302.1"/>
    </source>
</evidence>
<evidence type="ECO:0000313" key="13">
    <source>
        <dbReference type="EMBL" id="QBH67211.1"/>
    </source>
</evidence>
<evidence type="ECO:0000313" key="11">
    <source>
        <dbReference type="EMBL" id="QBH66952.1"/>
    </source>
</evidence>
<accession>Q8JRY2</accession>
<protein>
    <submittedName>
        <fullName evidence="1">Budded virus and occlusion derived virus capsid protein 42</fullName>
    </submittedName>
</protein>
<evidence type="ECO:0000313" key="4">
    <source>
        <dbReference type="EMBL" id="QBH66042.1"/>
    </source>
</evidence>
<dbReference type="Pfam" id="PF05815">
    <property type="entry name" value="AcMNPV_Orf101"/>
    <property type="match status" value="1"/>
</dbReference>
<dbReference type="EMBL" id="MK033566">
    <property type="protein sequence ID" value="QBH66042.1"/>
    <property type="molecule type" value="Genomic_DNA"/>
</dbReference>
<evidence type="ECO:0000313" key="9">
    <source>
        <dbReference type="EMBL" id="QBH66692.1"/>
    </source>
</evidence>
<dbReference type="OrthoDB" id="4354at10239"/>
<evidence type="ECO:0000313" key="2">
    <source>
        <dbReference type="EMBL" id="ANY57466.1"/>
    </source>
</evidence>
<reference evidence="1" key="2">
    <citation type="submission" date="2002-04" db="EMBL/GenBank/DDBJ databases">
        <title>The complete sequence of the potato tuber moth, Phthorimaea operculella, granulovirus.</title>
        <authorList>
            <person name="Croizier L."/>
            <person name="Taha A."/>
            <person name="Croizier G."/>
            <person name="Lopez Ferber M."/>
        </authorList>
    </citation>
    <scope>NUCLEOTIDE SEQUENCE</scope>
</reference>
<gene>
    <name evidence="1" type="primary">PhopGV077</name>
    <name evidence="2" type="synonym">BV</name>
    <name evidence="2" type="synonym">ODV-c42</name>
    <name evidence="2" type="ORF">PhopGVgp077</name>
</gene>